<evidence type="ECO:0000313" key="1">
    <source>
        <dbReference type="EMBL" id="MDQ8194676.1"/>
    </source>
</evidence>
<dbReference type="EMBL" id="JARXIC010000013">
    <property type="protein sequence ID" value="MDQ8194676.1"/>
    <property type="molecule type" value="Genomic_DNA"/>
</dbReference>
<sequence>MNQEHPQPSSNTLKGVRYSLAEMMAEVAIDRRDSVFGRELVDATEIEKMFGKQVRKKKKK</sequence>
<gene>
    <name evidence="1" type="ORF">QEH59_09580</name>
</gene>
<protein>
    <submittedName>
        <fullName evidence="1">Uncharacterized protein</fullName>
    </submittedName>
</protein>
<proteinExistence type="predicted"/>
<comment type="caution">
    <text evidence="1">The sequence shown here is derived from an EMBL/GenBank/DDBJ whole genome shotgun (WGS) entry which is preliminary data.</text>
</comment>
<name>A0ABU1ALM7_9BACT</name>
<reference evidence="1 2" key="1">
    <citation type="submission" date="2023-04" db="EMBL/GenBank/DDBJ databases">
        <title>A novel bacteria isolated from coastal sediment.</title>
        <authorList>
            <person name="Liu X.-J."/>
            <person name="Du Z.-J."/>
        </authorList>
    </citation>
    <scope>NUCLEOTIDE SEQUENCE [LARGE SCALE GENOMIC DNA]</scope>
    <source>
        <strain evidence="1 2">SDUM461004</strain>
    </source>
</reference>
<evidence type="ECO:0000313" key="2">
    <source>
        <dbReference type="Proteomes" id="UP001243717"/>
    </source>
</evidence>
<dbReference type="RefSeq" id="WP_308985143.1">
    <property type="nucleotide sequence ID" value="NZ_JARXIC010000013.1"/>
</dbReference>
<keyword evidence="2" id="KW-1185">Reference proteome</keyword>
<dbReference type="Proteomes" id="UP001243717">
    <property type="component" value="Unassembled WGS sequence"/>
</dbReference>
<organism evidence="1 2">
    <name type="scientific">Thalassobacterium sedimentorum</name>
    <dbReference type="NCBI Taxonomy" id="3041258"/>
    <lineage>
        <taxon>Bacteria</taxon>
        <taxon>Pseudomonadati</taxon>
        <taxon>Verrucomicrobiota</taxon>
        <taxon>Opitutia</taxon>
        <taxon>Puniceicoccales</taxon>
        <taxon>Coraliomargaritaceae</taxon>
        <taxon>Thalassobacterium</taxon>
    </lineage>
</organism>
<accession>A0ABU1ALM7</accession>